<dbReference type="EMBL" id="BMDI01000002">
    <property type="protein sequence ID" value="GGI19802.1"/>
    <property type="molecule type" value="Genomic_DNA"/>
</dbReference>
<dbReference type="PROSITE" id="PS51277">
    <property type="entry name" value="BURP"/>
    <property type="match status" value="1"/>
</dbReference>
<dbReference type="InterPro" id="IPR025961">
    <property type="entry name" value="Metal_resist"/>
</dbReference>
<evidence type="ECO:0000313" key="4">
    <source>
        <dbReference type="EMBL" id="GGI19802.1"/>
    </source>
</evidence>
<keyword evidence="2" id="KW-0812">Transmembrane</keyword>
<comment type="caution">
    <text evidence="4">The sequence shown here is derived from an EMBL/GenBank/DDBJ whole genome shotgun (WGS) entry which is preliminary data.</text>
</comment>
<dbReference type="Proteomes" id="UP000642180">
    <property type="component" value="Unassembled WGS sequence"/>
</dbReference>
<dbReference type="Pfam" id="PF13801">
    <property type="entry name" value="Metal_resist"/>
    <property type="match status" value="1"/>
</dbReference>
<dbReference type="InterPro" id="IPR004873">
    <property type="entry name" value="BURP_dom"/>
</dbReference>
<evidence type="ECO:0000313" key="5">
    <source>
        <dbReference type="Proteomes" id="UP000642180"/>
    </source>
</evidence>
<feature type="domain" description="BURP" evidence="3">
    <location>
        <begin position="185"/>
        <end position="212"/>
    </location>
</feature>
<name>A0A8J3AVF9_9BURK</name>
<protein>
    <submittedName>
        <fullName evidence="4">Membrane protein</fullName>
    </submittedName>
</protein>
<dbReference type="CDD" id="cd09916">
    <property type="entry name" value="CpxP_like"/>
    <property type="match status" value="1"/>
</dbReference>
<keyword evidence="5" id="KW-1185">Reference proteome</keyword>
<feature type="compositionally biased region" description="Basic residues" evidence="1">
    <location>
        <begin position="180"/>
        <end position="196"/>
    </location>
</feature>
<accession>A0A8J3AVF9</accession>
<feature type="compositionally biased region" description="Basic and acidic residues" evidence="1">
    <location>
        <begin position="60"/>
        <end position="76"/>
    </location>
</feature>
<feature type="region of interest" description="Disordered" evidence="1">
    <location>
        <begin position="172"/>
        <end position="212"/>
    </location>
</feature>
<dbReference type="AlphaFoldDB" id="A0A8J3AVF9"/>
<feature type="transmembrane region" description="Helical" evidence="2">
    <location>
        <begin position="26"/>
        <end position="44"/>
    </location>
</feature>
<dbReference type="Gene3D" id="1.20.120.1490">
    <property type="match status" value="1"/>
</dbReference>
<proteinExistence type="predicted"/>
<evidence type="ECO:0000256" key="1">
    <source>
        <dbReference type="SAM" id="MobiDB-lite"/>
    </source>
</evidence>
<dbReference type="InterPro" id="IPR012899">
    <property type="entry name" value="LTXXQ"/>
</dbReference>
<keyword evidence="2" id="KW-0472">Membrane</keyword>
<gene>
    <name evidence="4" type="ORF">GCM10008066_20850</name>
</gene>
<organism evidence="4 5">
    <name type="scientific">Oxalicibacterium faecigallinarum</name>
    <dbReference type="NCBI Taxonomy" id="573741"/>
    <lineage>
        <taxon>Bacteria</taxon>
        <taxon>Pseudomonadati</taxon>
        <taxon>Pseudomonadota</taxon>
        <taxon>Betaproteobacteria</taxon>
        <taxon>Burkholderiales</taxon>
        <taxon>Oxalobacteraceae</taxon>
        <taxon>Oxalicibacterium</taxon>
    </lineage>
</organism>
<reference evidence="5" key="1">
    <citation type="journal article" date="2019" name="Int. J. Syst. Evol. Microbiol.">
        <title>The Global Catalogue of Microorganisms (GCM) 10K type strain sequencing project: providing services to taxonomists for standard genome sequencing and annotation.</title>
        <authorList>
            <consortium name="The Broad Institute Genomics Platform"/>
            <consortium name="The Broad Institute Genome Sequencing Center for Infectious Disease"/>
            <person name="Wu L."/>
            <person name="Ma J."/>
        </authorList>
    </citation>
    <scope>NUCLEOTIDE SEQUENCE [LARGE SCALE GENOMIC DNA]</scope>
    <source>
        <strain evidence="5">CCM 2767</strain>
    </source>
</reference>
<evidence type="ECO:0000259" key="3">
    <source>
        <dbReference type="PROSITE" id="PS51277"/>
    </source>
</evidence>
<evidence type="ECO:0000256" key="2">
    <source>
        <dbReference type="SAM" id="Phobius"/>
    </source>
</evidence>
<sequence length="212" mass="23353">MNNQQARNNAVTIADQTSASARGRRLLIAGATAAIVGSMSLIGVSHAQVDQKPVPTAQQKQERHGDRDERMSPEKAEKRFDRMLERLVPDASAEQKTKLKAISQSAFKELHPLHEKARDAREQRMKLLSAPTIDRAAIEKARAAEQQLADQRSRIVTKAFTDAAEVLTPAQRVKAAEQMKKHRKHFGEHGLRHGGKFKPGSDQAPPAAPKAP</sequence>
<dbReference type="RefSeq" id="WP_188381297.1">
    <property type="nucleotide sequence ID" value="NZ_BMDI01000002.1"/>
</dbReference>
<keyword evidence="2" id="KW-1133">Transmembrane helix</keyword>
<dbReference type="GO" id="GO:0042597">
    <property type="term" value="C:periplasmic space"/>
    <property type="evidence" value="ECO:0007669"/>
    <property type="project" value="InterPro"/>
</dbReference>
<feature type="region of interest" description="Disordered" evidence="1">
    <location>
        <begin position="47"/>
        <end position="76"/>
    </location>
</feature>